<feature type="region of interest" description="Disordered" evidence="1">
    <location>
        <begin position="18"/>
        <end position="41"/>
    </location>
</feature>
<sequence length="167" mass="18324">MSSKPTLMSSRRDVAALEAHGPRCNDEEGGGRRRREEGGGTFRSTELQLITAGLSLSLIPLFPCLSHPLHCQSAFSPFAGTLLFLPVASHQSLDLPWTLALSTNYTVRLDTLTATAEKISAPSSPDAQPGKQLFTEYLLLTHKFKLTSSNMQQLIRTLRAQQSIRCI</sequence>
<reference evidence="2 3" key="1">
    <citation type="submission" date="2019-03" db="EMBL/GenBank/DDBJ databases">
        <title>First draft genome of Liparis tanakae, snailfish: a comprehensive survey of snailfish specific genes.</title>
        <authorList>
            <person name="Kim W."/>
            <person name="Song I."/>
            <person name="Jeong J.-H."/>
            <person name="Kim D."/>
            <person name="Kim S."/>
            <person name="Ryu S."/>
            <person name="Song J.Y."/>
            <person name="Lee S.K."/>
        </authorList>
    </citation>
    <scope>NUCLEOTIDE SEQUENCE [LARGE SCALE GENOMIC DNA]</scope>
    <source>
        <tissue evidence="2">Muscle</tissue>
    </source>
</reference>
<feature type="compositionally biased region" description="Basic and acidic residues" evidence="1">
    <location>
        <begin position="18"/>
        <end position="38"/>
    </location>
</feature>
<name>A0A4Z2EG78_9TELE</name>
<dbReference type="AlphaFoldDB" id="A0A4Z2EG78"/>
<evidence type="ECO:0000313" key="3">
    <source>
        <dbReference type="Proteomes" id="UP000314294"/>
    </source>
</evidence>
<evidence type="ECO:0000256" key="1">
    <source>
        <dbReference type="SAM" id="MobiDB-lite"/>
    </source>
</evidence>
<organism evidence="2 3">
    <name type="scientific">Liparis tanakae</name>
    <name type="common">Tanaka's snailfish</name>
    <dbReference type="NCBI Taxonomy" id="230148"/>
    <lineage>
        <taxon>Eukaryota</taxon>
        <taxon>Metazoa</taxon>
        <taxon>Chordata</taxon>
        <taxon>Craniata</taxon>
        <taxon>Vertebrata</taxon>
        <taxon>Euteleostomi</taxon>
        <taxon>Actinopterygii</taxon>
        <taxon>Neopterygii</taxon>
        <taxon>Teleostei</taxon>
        <taxon>Neoteleostei</taxon>
        <taxon>Acanthomorphata</taxon>
        <taxon>Eupercaria</taxon>
        <taxon>Perciformes</taxon>
        <taxon>Cottioidei</taxon>
        <taxon>Cottales</taxon>
        <taxon>Liparidae</taxon>
        <taxon>Liparis</taxon>
    </lineage>
</organism>
<evidence type="ECO:0000313" key="2">
    <source>
        <dbReference type="EMBL" id="TNN27783.1"/>
    </source>
</evidence>
<proteinExistence type="predicted"/>
<accession>A0A4Z2EG78</accession>
<comment type="caution">
    <text evidence="2">The sequence shown here is derived from an EMBL/GenBank/DDBJ whole genome shotgun (WGS) entry which is preliminary data.</text>
</comment>
<dbReference type="EMBL" id="SRLO01007738">
    <property type="protein sequence ID" value="TNN27783.1"/>
    <property type="molecule type" value="Genomic_DNA"/>
</dbReference>
<gene>
    <name evidence="2" type="ORF">EYF80_062069</name>
</gene>
<keyword evidence="3" id="KW-1185">Reference proteome</keyword>
<dbReference type="Proteomes" id="UP000314294">
    <property type="component" value="Unassembled WGS sequence"/>
</dbReference>
<protein>
    <submittedName>
        <fullName evidence="2">Uncharacterized protein</fullName>
    </submittedName>
</protein>